<reference evidence="2" key="1">
    <citation type="submission" date="2021-11" db="EMBL/GenBank/DDBJ databases">
        <authorList>
            <person name="Qingchun L."/>
            <person name="Dong Z."/>
            <person name="Zongwei Q."/>
            <person name="Jia Z."/>
            <person name="Duotao L."/>
        </authorList>
    </citation>
    <scope>NUCLEOTIDE SEQUENCE</scope>
    <source>
        <strain evidence="2">WLY-B-L2</strain>
    </source>
</reference>
<sequence length="136" mass="15790">MKFFSLIYNGFIWGMLLSIIAFQNEWLEMRINTGIIIPITMALCFIVYFIKSAKKHPLYKIGFKFSIFNLISCVLITILIIGTDRFQILPASIIREGIHYSSLSFSTVNLILSIFFITGLFIIFLSSRSQKHFKYK</sequence>
<name>A0ABS8N4G4_9CLOT</name>
<dbReference type="Proteomes" id="UP001165422">
    <property type="component" value="Unassembled WGS sequence"/>
</dbReference>
<feature type="transmembrane region" description="Helical" evidence="1">
    <location>
        <begin position="62"/>
        <end position="83"/>
    </location>
</feature>
<feature type="transmembrane region" description="Helical" evidence="1">
    <location>
        <begin position="7"/>
        <end position="23"/>
    </location>
</feature>
<dbReference type="EMBL" id="JAJJPB010000007">
    <property type="protein sequence ID" value="MCC9294700.1"/>
    <property type="molecule type" value="Genomic_DNA"/>
</dbReference>
<evidence type="ECO:0000313" key="2">
    <source>
        <dbReference type="EMBL" id="MCC9294700.1"/>
    </source>
</evidence>
<proteinExistence type="predicted"/>
<accession>A0ABS8N4G4</accession>
<dbReference type="RefSeq" id="WP_229981272.1">
    <property type="nucleotide sequence ID" value="NZ_JAJJPB010000007.1"/>
</dbReference>
<keyword evidence="1" id="KW-0472">Membrane</keyword>
<evidence type="ECO:0000256" key="1">
    <source>
        <dbReference type="SAM" id="Phobius"/>
    </source>
</evidence>
<feature type="transmembrane region" description="Helical" evidence="1">
    <location>
        <begin position="29"/>
        <end position="50"/>
    </location>
</feature>
<keyword evidence="1" id="KW-0812">Transmembrane</keyword>
<protein>
    <submittedName>
        <fullName evidence="2">Uncharacterized protein</fullName>
    </submittedName>
</protein>
<gene>
    <name evidence="2" type="ORF">LN736_07490</name>
</gene>
<keyword evidence="1" id="KW-1133">Transmembrane helix</keyword>
<feature type="transmembrane region" description="Helical" evidence="1">
    <location>
        <begin position="103"/>
        <end position="126"/>
    </location>
</feature>
<evidence type="ECO:0000313" key="3">
    <source>
        <dbReference type="Proteomes" id="UP001165422"/>
    </source>
</evidence>
<keyword evidence="3" id="KW-1185">Reference proteome</keyword>
<organism evidence="2 3">
    <name type="scientific">Clostridium aromativorans</name>
    <dbReference type="NCBI Taxonomy" id="2836848"/>
    <lineage>
        <taxon>Bacteria</taxon>
        <taxon>Bacillati</taxon>
        <taxon>Bacillota</taxon>
        <taxon>Clostridia</taxon>
        <taxon>Eubacteriales</taxon>
        <taxon>Clostridiaceae</taxon>
        <taxon>Clostridium</taxon>
    </lineage>
</organism>
<comment type="caution">
    <text evidence="2">The sequence shown here is derived from an EMBL/GenBank/DDBJ whole genome shotgun (WGS) entry which is preliminary data.</text>
</comment>